<accession>A0A3N1Y3T4</accession>
<dbReference type="Gene3D" id="2.60.120.10">
    <property type="entry name" value="Jelly Rolls"/>
    <property type="match status" value="1"/>
</dbReference>
<organism evidence="3 4">
    <name type="scientific">Mobilisporobacter senegalensis</name>
    <dbReference type="NCBI Taxonomy" id="1329262"/>
    <lineage>
        <taxon>Bacteria</taxon>
        <taxon>Bacillati</taxon>
        <taxon>Bacillota</taxon>
        <taxon>Clostridia</taxon>
        <taxon>Lachnospirales</taxon>
        <taxon>Lachnospiraceae</taxon>
        <taxon>Mobilisporobacter</taxon>
    </lineage>
</organism>
<keyword evidence="4" id="KW-1185">Reference proteome</keyword>
<dbReference type="Proteomes" id="UP000273083">
    <property type="component" value="Unassembled WGS sequence"/>
</dbReference>
<dbReference type="InterPro" id="IPR018490">
    <property type="entry name" value="cNMP-bd_dom_sf"/>
</dbReference>
<dbReference type="EMBL" id="RJVG01000001">
    <property type="protein sequence ID" value="ROR31947.1"/>
    <property type="molecule type" value="Genomic_DNA"/>
</dbReference>
<proteinExistence type="predicted"/>
<dbReference type="SUPFAM" id="SSF51206">
    <property type="entry name" value="cAMP-binding domain-like"/>
    <property type="match status" value="1"/>
</dbReference>
<dbReference type="OrthoDB" id="334160at2"/>
<feature type="coiled-coil region" evidence="1">
    <location>
        <begin position="654"/>
        <end position="681"/>
    </location>
</feature>
<comment type="caution">
    <text evidence="3">The sequence shown here is derived from an EMBL/GenBank/DDBJ whole genome shotgun (WGS) entry which is preliminary data.</text>
</comment>
<gene>
    <name evidence="3" type="ORF">EDD66_101568</name>
</gene>
<keyword evidence="1" id="KW-0175">Coiled coil</keyword>
<evidence type="ECO:0000313" key="4">
    <source>
        <dbReference type="Proteomes" id="UP000273083"/>
    </source>
</evidence>
<feature type="domain" description="Cyclic nucleotide-binding" evidence="2">
    <location>
        <begin position="1"/>
        <end position="55"/>
    </location>
</feature>
<dbReference type="InterPro" id="IPR014710">
    <property type="entry name" value="RmlC-like_jellyroll"/>
</dbReference>
<evidence type="ECO:0000313" key="3">
    <source>
        <dbReference type="EMBL" id="ROR31947.1"/>
    </source>
</evidence>
<reference evidence="3 4" key="1">
    <citation type="submission" date="2018-11" db="EMBL/GenBank/DDBJ databases">
        <title>Genomic Encyclopedia of Type Strains, Phase IV (KMG-IV): sequencing the most valuable type-strain genomes for metagenomic binning, comparative biology and taxonomic classification.</title>
        <authorList>
            <person name="Goeker M."/>
        </authorList>
    </citation>
    <scope>NUCLEOTIDE SEQUENCE [LARGE SCALE GENOMIC DNA]</scope>
    <source>
        <strain evidence="3 4">DSM 26537</strain>
    </source>
</reference>
<dbReference type="InterPro" id="IPR000595">
    <property type="entry name" value="cNMP-bd_dom"/>
</dbReference>
<protein>
    <recommendedName>
        <fullName evidence="2">Cyclic nucleotide-binding domain-containing protein</fullName>
    </recommendedName>
</protein>
<sequence length="778" mass="91595">MATNLNLNAVNQITKGSFLYEQNQKVNTISLILKGRVLVYNNGIKTLMGSGSFLGVSDFYQGNFVSNYIAYENLVIYVFPITSIEEIENIINVNKDYSGLMVAYLNKYLFELNKTETALRKCADSIYMFVKEKYEDYIRICRQSGFTPVSIRGISEIENYDSDNILDRNKINYYVECTKIPNDIQKDFFSYSNQVTLYHVSDQSEIIGLQNKECIQLVTFISKFFEALINKDTDCLYKTIAKLALDIASNGGRNEELLSMIDEIVEHINSTEKLFVEKSGYKLDADREKMEEIYFMLITGGKKDSVSTETQMKYTNQDAETAMNDMKDSLKQILDYSELEEGRAQEVTKLIINFNNLVDKTSTEDKIRTLRRRISEAFYEIYQKVFLKAYKDDNAGKVIDMFLKYGFMDENLLTKDQCIELYYLQDENNRKGPCKVYNIKDWLIEIYEGRKEPSKSEFDLDYAENLREIKKTQKVSEKEEKEYLTNPIRKVEYEIKNMFRYNNRLANGQISIFVPILYKENMNGSFSKTFLTTDKVNTTLIQLLEIDYSVFYREVLYYDKEKGIKKEYIMKQVFPDIILLPTVGVNSVMWQEIDGKKRDTSGRFLFPIFCESDLTDLFIKALGRFRFELCRTIQGTAWNNIKERSLTSEYVDYIQFYRKNRELTEEKREKLKLQIQKGKNNMREIFLIDYILWVKNESQGAIRLNKPVREILSTYCPFSKSIREKMMLQPLFEESMARYNREKTKKIKDYDLRIRALIKEGIEVPVEVEETQKYYNDL</sequence>
<evidence type="ECO:0000259" key="2">
    <source>
        <dbReference type="PROSITE" id="PS50042"/>
    </source>
</evidence>
<name>A0A3N1Y3T4_9FIRM</name>
<dbReference type="RefSeq" id="WP_123608029.1">
    <property type="nucleotide sequence ID" value="NZ_RJVG01000001.1"/>
</dbReference>
<dbReference type="AlphaFoldDB" id="A0A3N1Y3T4"/>
<evidence type="ECO:0000256" key="1">
    <source>
        <dbReference type="SAM" id="Coils"/>
    </source>
</evidence>
<dbReference type="PROSITE" id="PS50042">
    <property type="entry name" value="CNMP_BINDING_3"/>
    <property type="match status" value="1"/>
</dbReference>